<dbReference type="RefSeq" id="WP_380247749.1">
    <property type="nucleotide sequence ID" value="NZ_JBHUII010000001.1"/>
</dbReference>
<organism evidence="2 3">
    <name type="scientific">Kiloniella antarctica</name>
    <dbReference type="NCBI Taxonomy" id="1550907"/>
    <lineage>
        <taxon>Bacteria</taxon>
        <taxon>Pseudomonadati</taxon>
        <taxon>Pseudomonadota</taxon>
        <taxon>Alphaproteobacteria</taxon>
        <taxon>Rhodospirillales</taxon>
        <taxon>Kiloniellaceae</taxon>
        <taxon>Kiloniella</taxon>
    </lineage>
</organism>
<dbReference type="Proteomes" id="UP001597294">
    <property type="component" value="Unassembled WGS sequence"/>
</dbReference>
<accession>A0ABW5BFI1</accession>
<evidence type="ECO:0000313" key="2">
    <source>
        <dbReference type="EMBL" id="MFD2204304.1"/>
    </source>
</evidence>
<keyword evidence="3" id="KW-1185">Reference proteome</keyword>
<feature type="chain" id="PRO_5047266426" evidence="1">
    <location>
        <begin position="32"/>
        <end position="220"/>
    </location>
</feature>
<evidence type="ECO:0000313" key="3">
    <source>
        <dbReference type="Proteomes" id="UP001597294"/>
    </source>
</evidence>
<protein>
    <submittedName>
        <fullName evidence="2">Uncharacterized protein</fullName>
    </submittedName>
</protein>
<keyword evidence="1" id="KW-0732">Signal</keyword>
<name>A0ABW5BFI1_9PROT</name>
<comment type="caution">
    <text evidence="2">The sequence shown here is derived from an EMBL/GenBank/DDBJ whole genome shotgun (WGS) entry which is preliminary data.</text>
</comment>
<proteinExistence type="predicted"/>
<reference evidence="3" key="1">
    <citation type="journal article" date="2019" name="Int. J. Syst. Evol. Microbiol.">
        <title>The Global Catalogue of Microorganisms (GCM) 10K type strain sequencing project: providing services to taxonomists for standard genome sequencing and annotation.</title>
        <authorList>
            <consortium name="The Broad Institute Genomics Platform"/>
            <consortium name="The Broad Institute Genome Sequencing Center for Infectious Disease"/>
            <person name="Wu L."/>
            <person name="Ma J."/>
        </authorList>
    </citation>
    <scope>NUCLEOTIDE SEQUENCE [LARGE SCALE GENOMIC DNA]</scope>
    <source>
        <strain evidence="3">CGMCC 4.7192</strain>
    </source>
</reference>
<sequence length="220" mass="23233">MNATPTLQPSLCAFGFALGIVLSTISAPATANDAQTHIGHIMAHWNDTPDEQGLLPIALAEAEVAKTHAGYAASNLDDLSSMQLHAHHVLHALDSSLEPNGPGRGYGLHKAAQGVATHAELASETDGATDVIRVSGIMVSSVGRNTAKRTKHAIDLAKLILKAKDAASAADQVQELKLLTEAFFIGEDLNKDGRIVWYHHEGGLNIAAEQMAIIMKNKGL</sequence>
<dbReference type="EMBL" id="JBHUII010000001">
    <property type="protein sequence ID" value="MFD2204304.1"/>
    <property type="molecule type" value="Genomic_DNA"/>
</dbReference>
<evidence type="ECO:0000256" key="1">
    <source>
        <dbReference type="SAM" id="SignalP"/>
    </source>
</evidence>
<gene>
    <name evidence="2" type="ORF">ACFSKO_01705</name>
</gene>
<feature type="signal peptide" evidence="1">
    <location>
        <begin position="1"/>
        <end position="31"/>
    </location>
</feature>